<feature type="compositionally biased region" description="Basic and acidic residues" evidence="2">
    <location>
        <begin position="215"/>
        <end position="224"/>
    </location>
</feature>
<feature type="compositionally biased region" description="Basic and acidic residues" evidence="2">
    <location>
        <begin position="609"/>
        <end position="632"/>
    </location>
</feature>
<dbReference type="Proteomes" id="UP000069940">
    <property type="component" value="Unassembled WGS sequence"/>
</dbReference>
<dbReference type="RefSeq" id="XP_062698531.1">
    <property type="nucleotide sequence ID" value="XM_062842547.1"/>
</dbReference>
<feature type="region of interest" description="Disordered" evidence="2">
    <location>
        <begin position="205"/>
        <end position="224"/>
    </location>
</feature>
<sequence length="676" mass="76341">MSQVSTTDSKPARALIRLKQLQEERAIQQREIALEMRILALEQKAMEEKYRLLEQQLVMKRKHKIRDRPHASQQTKPFSDEYHASEIAGSRAVVENLLSTGEKSGINDGELNTTKQRSEYQLEMSCESAEQLGMMDHSTKTNITWNNGFQQRNTRATPVTAVRVEEATLNSNTRANFDIPVLLPLSAPDRESLKHDQLYSSVNLTAPTGLSGKPNDGKGAEVDRDEMKQETYSALATPILQQHTTMEMINHPVEHHDSFCALDWRICVVGPASATAENEYSGIENLAKLQQVSSGYGYQKDDRRLEKCNLLGFQISTTLFSRWNFVRDTVHHTLQQQLTVDVNSNKHPHCILMDAKPTPACVKSLPTTRRDSYFTFLVVRLFRWILESHTVTLTDMHFGFGLFIIRALFRENALKHKTAGVRSGLMEIGQMHVVHNAKGRINYEFDNYPVMYDARLLPFMVIEKDSPSPNVKAFVPETRTLGNKKDFSRSNNASHVVAIVPSGTYRQAEVIVSRNRKRIINELTAGALACRLNAKKEERQEHLGDGEPESEKNEGEREAVTKREEMDAEPAAKESVPEEEPSRKKDCRTRIPSDSGSTSISSSSSSSNESKDEKEKENKDKQEYAEEKDAKSVAKSPKPDEEEPPRRVQYPSVESTYIGETDIQSDTIQAGVICSE</sequence>
<name>A0ABM1ZGD0_AEDAL</name>
<organism evidence="3 4">
    <name type="scientific">Aedes albopictus</name>
    <name type="common">Asian tiger mosquito</name>
    <name type="synonym">Stegomyia albopicta</name>
    <dbReference type="NCBI Taxonomy" id="7160"/>
    <lineage>
        <taxon>Eukaryota</taxon>
        <taxon>Metazoa</taxon>
        <taxon>Ecdysozoa</taxon>
        <taxon>Arthropoda</taxon>
        <taxon>Hexapoda</taxon>
        <taxon>Insecta</taxon>
        <taxon>Pterygota</taxon>
        <taxon>Neoptera</taxon>
        <taxon>Endopterygota</taxon>
        <taxon>Diptera</taxon>
        <taxon>Nematocera</taxon>
        <taxon>Culicoidea</taxon>
        <taxon>Culicidae</taxon>
        <taxon>Culicinae</taxon>
        <taxon>Aedini</taxon>
        <taxon>Aedes</taxon>
        <taxon>Stegomyia</taxon>
    </lineage>
</organism>
<protein>
    <submittedName>
        <fullName evidence="3">Uncharacterized protein</fullName>
    </submittedName>
</protein>
<keyword evidence="1" id="KW-0175">Coiled coil</keyword>
<feature type="compositionally biased region" description="Basic and acidic residues" evidence="2">
    <location>
        <begin position="538"/>
        <end position="591"/>
    </location>
</feature>
<accession>A0ABM1ZGD0</accession>
<evidence type="ECO:0000313" key="3">
    <source>
        <dbReference type="EnsemblMetazoa" id="AALFPA23_018190.P26718"/>
    </source>
</evidence>
<proteinExistence type="predicted"/>
<keyword evidence="4" id="KW-1185">Reference proteome</keyword>
<dbReference type="GeneID" id="134284166"/>
<feature type="coiled-coil region" evidence="1">
    <location>
        <begin position="18"/>
        <end position="56"/>
    </location>
</feature>
<feature type="compositionally biased region" description="Low complexity" evidence="2">
    <location>
        <begin position="593"/>
        <end position="608"/>
    </location>
</feature>
<evidence type="ECO:0000313" key="4">
    <source>
        <dbReference type="Proteomes" id="UP000069940"/>
    </source>
</evidence>
<reference evidence="4" key="1">
    <citation type="journal article" date="2015" name="Proc. Natl. Acad. Sci. U.S.A.">
        <title>Genome sequence of the Asian Tiger mosquito, Aedes albopictus, reveals insights into its biology, genetics, and evolution.</title>
        <authorList>
            <person name="Chen X.G."/>
            <person name="Jiang X."/>
            <person name="Gu J."/>
            <person name="Xu M."/>
            <person name="Wu Y."/>
            <person name="Deng Y."/>
            <person name="Zhang C."/>
            <person name="Bonizzoni M."/>
            <person name="Dermauw W."/>
            <person name="Vontas J."/>
            <person name="Armbruster P."/>
            <person name="Huang X."/>
            <person name="Yang Y."/>
            <person name="Zhang H."/>
            <person name="He W."/>
            <person name="Peng H."/>
            <person name="Liu Y."/>
            <person name="Wu K."/>
            <person name="Chen J."/>
            <person name="Lirakis M."/>
            <person name="Topalis P."/>
            <person name="Van Leeuwen T."/>
            <person name="Hall A.B."/>
            <person name="Jiang X."/>
            <person name="Thorpe C."/>
            <person name="Mueller R.L."/>
            <person name="Sun C."/>
            <person name="Waterhouse R.M."/>
            <person name="Yan G."/>
            <person name="Tu Z.J."/>
            <person name="Fang X."/>
            <person name="James A.A."/>
        </authorList>
    </citation>
    <scope>NUCLEOTIDE SEQUENCE [LARGE SCALE GENOMIC DNA]</scope>
    <source>
        <strain evidence="4">Foshan</strain>
    </source>
</reference>
<dbReference type="EnsemblMetazoa" id="AALFPA23_018190.R26718">
    <property type="protein sequence ID" value="AALFPA23_018190.P26718"/>
    <property type="gene ID" value="AALFPA23_018190"/>
</dbReference>
<reference evidence="3" key="2">
    <citation type="submission" date="2025-05" db="UniProtKB">
        <authorList>
            <consortium name="EnsemblMetazoa"/>
        </authorList>
    </citation>
    <scope>IDENTIFICATION</scope>
    <source>
        <strain evidence="3">Foshan</strain>
    </source>
</reference>
<evidence type="ECO:0000256" key="1">
    <source>
        <dbReference type="SAM" id="Coils"/>
    </source>
</evidence>
<evidence type="ECO:0000256" key="2">
    <source>
        <dbReference type="SAM" id="MobiDB-lite"/>
    </source>
</evidence>
<feature type="region of interest" description="Disordered" evidence="2">
    <location>
        <begin position="538"/>
        <end position="676"/>
    </location>
</feature>